<evidence type="ECO:0000259" key="1">
    <source>
        <dbReference type="Pfam" id="PF18171"/>
    </source>
</evidence>
<dbReference type="RefSeq" id="WP_231447047.1">
    <property type="nucleotide sequence ID" value="NZ_JAJOMB010000016.1"/>
</dbReference>
<feature type="domain" description="LSDAT prokaryote" evidence="1">
    <location>
        <begin position="26"/>
        <end position="219"/>
    </location>
</feature>
<dbReference type="Pfam" id="PF18171">
    <property type="entry name" value="LSDAT_prok"/>
    <property type="match status" value="1"/>
</dbReference>
<evidence type="ECO:0000313" key="2">
    <source>
        <dbReference type="EMBL" id="MCD5314487.1"/>
    </source>
</evidence>
<comment type="caution">
    <text evidence="2">The sequence shown here is derived from an EMBL/GenBank/DDBJ whole genome shotgun (WGS) entry which is preliminary data.</text>
</comment>
<sequence>MPEVAQVNDCDEAARVLSGWGVAESRPVLVCVGGAQGLEDERQNAVRRLLSEHVLPVLERRGAVVVDGGTNAGLMRLLGEAAVVSRTAVPLIGVAAAGTVLLPGRPALIEDAAEPDPNHTGLLLFPGAQWGDEVPWIDDVAALIAGACPSATLMINGGEIAYRDVQTSVSAGRPVVAVAGTGRAADAIAQASRSEREDGPVADLAASGLVRTVGIDDPEAVGVLVDRLLSA</sequence>
<gene>
    <name evidence="2" type="ORF">LR394_26620</name>
</gene>
<proteinExistence type="predicted"/>
<dbReference type="EMBL" id="JAJOMB010000016">
    <property type="protein sequence ID" value="MCD5314487.1"/>
    <property type="molecule type" value="Genomic_DNA"/>
</dbReference>
<reference evidence="2" key="1">
    <citation type="submission" date="2021-11" db="EMBL/GenBank/DDBJ databases">
        <title>Streptomyces corallinus and Kineosporia corallina sp. nov., two new coral-derived marine actinobacteria.</title>
        <authorList>
            <person name="Buangrab K."/>
            <person name="Sutthacheep M."/>
            <person name="Yeemin T."/>
            <person name="Harunari E."/>
            <person name="Igarashi Y."/>
            <person name="Sripreechasak P."/>
            <person name="Kanchanasin P."/>
            <person name="Tanasupawat S."/>
            <person name="Phongsopitanun W."/>
        </authorList>
    </citation>
    <scope>NUCLEOTIDE SEQUENCE</scope>
    <source>
        <strain evidence="2">JCM 31032</strain>
    </source>
</reference>
<name>A0A9X1SVZ2_9ACTN</name>
<organism evidence="2 3">
    <name type="scientific">Kineosporia babensis</name>
    <dbReference type="NCBI Taxonomy" id="499548"/>
    <lineage>
        <taxon>Bacteria</taxon>
        <taxon>Bacillati</taxon>
        <taxon>Actinomycetota</taxon>
        <taxon>Actinomycetes</taxon>
        <taxon>Kineosporiales</taxon>
        <taxon>Kineosporiaceae</taxon>
        <taxon>Kineosporia</taxon>
    </lineage>
</organism>
<protein>
    <recommendedName>
        <fullName evidence="1">LSDAT prokaryote domain-containing protein</fullName>
    </recommendedName>
</protein>
<accession>A0A9X1SVZ2</accession>
<keyword evidence="3" id="KW-1185">Reference proteome</keyword>
<evidence type="ECO:0000313" key="3">
    <source>
        <dbReference type="Proteomes" id="UP001138997"/>
    </source>
</evidence>
<dbReference type="AlphaFoldDB" id="A0A9X1SVZ2"/>
<dbReference type="InterPro" id="IPR041482">
    <property type="entry name" value="LSDAT_prok"/>
</dbReference>
<dbReference type="Proteomes" id="UP001138997">
    <property type="component" value="Unassembled WGS sequence"/>
</dbReference>